<evidence type="ECO:0000313" key="2">
    <source>
        <dbReference type="Proteomes" id="UP001155280"/>
    </source>
</evidence>
<protein>
    <submittedName>
        <fullName evidence="1">Uncharacterized protein</fullName>
    </submittedName>
</protein>
<comment type="caution">
    <text evidence="1">The sequence shown here is derived from an EMBL/GenBank/DDBJ whole genome shotgun (WGS) entry which is preliminary data.</text>
</comment>
<dbReference type="Proteomes" id="UP001155280">
    <property type="component" value="Unassembled WGS sequence"/>
</dbReference>
<organism evidence="1 2">
    <name type="scientific">Christiangramia oceanisediminis</name>
    <dbReference type="NCBI Taxonomy" id="2920386"/>
    <lineage>
        <taxon>Bacteria</taxon>
        <taxon>Pseudomonadati</taxon>
        <taxon>Bacteroidota</taxon>
        <taxon>Flavobacteriia</taxon>
        <taxon>Flavobacteriales</taxon>
        <taxon>Flavobacteriaceae</taxon>
        <taxon>Christiangramia</taxon>
    </lineage>
</organism>
<name>A0A9X2L0B6_9FLAO</name>
<gene>
    <name evidence="1" type="ORF">MKO06_16720</name>
</gene>
<reference evidence="1" key="1">
    <citation type="submission" date="2022-07" db="EMBL/GenBank/DDBJ databases">
        <title>Gramela sediminis sp. nov., isolated from deep-sea sediment of the Indian Ocean.</title>
        <authorList>
            <person name="Shi H."/>
        </authorList>
    </citation>
    <scope>NUCLEOTIDE SEQUENCE</scope>
    <source>
        <strain evidence="1">GC03-9</strain>
    </source>
</reference>
<dbReference type="RefSeq" id="WP_241552391.1">
    <property type="nucleotide sequence ID" value="NZ_JANCNS010000003.1"/>
</dbReference>
<accession>A0A9X2L0B6</accession>
<evidence type="ECO:0000313" key="1">
    <source>
        <dbReference type="EMBL" id="MCP9201556.1"/>
    </source>
</evidence>
<keyword evidence="2" id="KW-1185">Reference proteome</keyword>
<dbReference type="AlphaFoldDB" id="A0A9X2L0B6"/>
<dbReference type="EMBL" id="JANCNS010000003">
    <property type="protein sequence ID" value="MCP9201556.1"/>
    <property type="molecule type" value="Genomic_DNA"/>
</dbReference>
<sequence length="264" mass="30110">MISGLAAQELNNYKYVLIPESYEFLGEKDQYRLNSLTKFLFNKQGYNTLMKTEEKPADLQQNPCLALNTRLENNSGLFTSKLVLILEDCYGKTVYRSPEGISKEKEYEAGYQEALREAFAGLEEIDYQYEPGQAAVSFRVNQKEIPVKEEQVTPEEEMPVEDSVVDNTVEEKPVLPNAEKSLEYSLQGKIYLLKDSSDGYGLYLKDASEPIALLIKTGDSNSFIYNSLTNQGIAYFDSEKNLVVEYVNRQTNQKVQMVYDLIDQ</sequence>
<proteinExistence type="predicted"/>